<accession>A0A841K2K4</accession>
<feature type="domain" description="HTH luxR-type" evidence="5">
    <location>
        <begin position="136"/>
        <end position="201"/>
    </location>
</feature>
<dbReference type="PANTHER" id="PTHR44688">
    <property type="entry name" value="DNA-BINDING TRANSCRIPTIONAL ACTIVATOR DEVR_DOSR"/>
    <property type="match status" value="1"/>
</dbReference>
<protein>
    <submittedName>
        <fullName evidence="7">FixJ family two-component response regulator</fullName>
    </submittedName>
</protein>
<dbReference type="InterPro" id="IPR011006">
    <property type="entry name" value="CheY-like_superfamily"/>
</dbReference>
<evidence type="ECO:0000256" key="4">
    <source>
        <dbReference type="PROSITE-ProRule" id="PRU00169"/>
    </source>
</evidence>
<evidence type="ECO:0000259" key="6">
    <source>
        <dbReference type="PROSITE" id="PS50110"/>
    </source>
</evidence>
<evidence type="ECO:0000313" key="7">
    <source>
        <dbReference type="EMBL" id="MBB6144484.1"/>
    </source>
</evidence>
<sequence>MNTDQSFVLLVDDDLNVREAVSNLLSSMGFWVTSFGSAEEFLGYPKPEAPTCLILDLELPNINGLELQQRLAACVPPPIIFITGHGDVPSSVRAMKAGAIEFLSKPIGDQELLEAVELGIAIDRKARETATKVADLQKHYDSLTPREREVLPFVVAGFANKLTASALGKSEITIGVLRGRLMRKMGAQSLADLVRMSDKLGVARALRPS</sequence>
<keyword evidence="4" id="KW-0597">Phosphoprotein</keyword>
<dbReference type="PROSITE" id="PS50110">
    <property type="entry name" value="RESPONSE_REGULATORY"/>
    <property type="match status" value="1"/>
</dbReference>
<dbReference type="GO" id="GO:0003677">
    <property type="term" value="F:DNA binding"/>
    <property type="evidence" value="ECO:0007669"/>
    <property type="project" value="UniProtKB-KW"/>
</dbReference>
<dbReference type="InterPro" id="IPR001789">
    <property type="entry name" value="Sig_transdc_resp-reg_receiver"/>
</dbReference>
<dbReference type="PROSITE" id="PS50043">
    <property type="entry name" value="HTH_LUXR_2"/>
    <property type="match status" value="1"/>
</dbReference>
<proteinExistence type="predicted"/>
<evidence type="ECO:0000256" key="2">
    <source>
        <dbReference type="ARBA" id="ARBA00023125"/>
    </source>
</evidence>
<organism evidence="7 8">
    <name type="scientific">Silvibacterium bohemicum</name>
    <dbReference type="NCBI Taxonomy" id="1577686"/>
    <lineage>
        <taxon>Bacteria</taxon>
        <taxon>Pseudomonadati</taxon>
        <taxon>Acidobacteriota</taxon>
        <taxon>Terriglobia</taxon>
        <taxon>Terriglobales</taxon>
        <taxon>Acidobacteriaceae</taxon>
        <taxon>Silvibacterium</taxon>
    </lineage>
</organism>
<evidence type="ECO:0000259" key="5">
    <source>
        <dbReference type="PROSITE" id="PS50043"/>
    </source>
</evidence>
<evidence type="ECO:0000256" key="1">
    <source>
        <dbReference type="ARBA" id="ARBA00023015"/>
    </source>
</evidence>
<dbReference type="Pfam" id="PF00072">
    <property type="entry name" value="Response_reg"/>
    <property type="match status" value="1"/>
</dbReference>
<reference evidence="7 8" key="1">
    <citation type="submission" date="2020-08" db="EMBL/GenBank/DDBJ databases">
        <title>Genomic Encyclopedia of Type Strains, Phase IV (KMG-IV): sequencing the most valuable type-strain genomes for metagenomic binning, comparative biology and taxonomic classification.</title>
        <authorList>
            <person name="Goeker M."/>
        </authorList>
    </citation>
    <scope>NUCLEOTIDE SEQUENCE [LARGE SCALE GENOMIC DNA]</scope>
    <source>
        <strain evidence="7 8">DSM 103733</strain>
    </source>
</reference>
<dbReference type="CDD" id="cd06170">
    <property type="entry name" value="LuxR_C_like"/>
    <property type="match status" value="1"/>
</dbReference>
<feature type="domain" description="Response regulatory" evidence="6">
    <location>
        <begin position="7"/>
        <end position="120"/>
    </location>
</feature>
<dbReference type="SUPFAM" id="SSF46894">
    <property type="entry name" value="C-terminal effector domain of the bipartite response regulators"/>
    <property type="match status" value="1"/>
</dbReference>
<dbReference type="Pfam" id="PF00196">
    <property type="entry name" value="GerE"/>
    <property type="match status" value="1"/>
</dbReference>
<dbReference type="SMART" id="SM00421">
    <property type="entry name" value="HTH_LUXR"/>
    <property type="match status" value="1"/>
</dbReference>
<dbReference type="Proteomes" id="UP000538666">
    <property type="component" value="Unassembled WGS sequence"/>
</dbReference>
<dbReference type="OrthoDB" id="120990at2"/>
<gene>
    <name evidence="7" type="ORF">HNQ77_002436</name>
</gene>
<dbReference type="SMART" id="SM00448">
    <property type="entry name" value="REC"/>
    <property type="match status" value="1"/>
</dbReference>
<dbReference type="GO" id="GO:0006355">
    <property type="term" value="P:regulation of DNA-templated transcription"/>
    <property type="evidence" value="ECO:0007669"/>
    <property type="project" value="InterPro"/>
</dbReference>
<dbReference type="CDD" id="cd17537">
    <property type="entry name" value="REC_FixJ"/>
    <property type="match status" value="1"/>
</dbReference>
<evidence type="ECO:0000256" key="3">
    <source>
        <dbReference type="ARBA" id="ARBA00023163"/>
    </source>
</evidence>
<dbReference type="PRINTS" id="PR00038">
    <property type="entry name" value="HTHLUXR"/>
</dbReference>
<keyword evidence="1" id="KW-0805">Transcription regulation</keyword>
<feature type="modified residue" description="4-aspartylphosphate" evidence="4">
    <location>
        <position position="56"/>
    </location>
</feature>
<dbReference type="InterPro" id="IPR000792">
    <property type="entry name" value="Tscrpt_reg_LuxR_C"/>
</dbReference>
<dbReference type="SUPFAM" id="SSF52172">
    <property type="entry name" value="CheY-like"/>
    <property type="match status" value="1"/>
</dbReference>
<keyword evidence="3" id="KW-0804">Transcription</keyword>
<evidence type="ECO:0000313" key="8">
    <source>
        <dbReference type="Proteomes" id="UP000538666"/>
    </source>
</evidence>
<keyword evidence="8" id="KW-1185">Reference proteome</keyword>
<dbReference type="RefSeq" id="WP_050058902.1">
    <property type="nucleotide sequence ID" value="NZ_JACHEK010000004.1"/>
</dbReference>
<dbReference type="InterPro" id="IPR036388">
    <property type="entry name" value="WH-like_DNA-bd_sf"/>
</dbReference>
<dbReference type="InterPro" id="IPR016032">
    <property type="entry name" value="Sig_transdc_resp-reg_C-effctor"/>
</dbReference>
<dbReference type="EMBL" id="JACHEK010000004">
    <property type="protein sequence ID" value="MBB6144484.1"/>
    <property type="molecule type" value="Genomic_DNA"/>
</dbReference>
<dbReference type="Gene3D" id="1.10.10.10">
    <property type="entry name" value="Winged helix-like DNA-binding domain superfamily/Winged helix DNA-binding domain"/>
    <property type="match status" value="1"/>
</dbReference>
<dbReference type="PANTHER" id="PTHR44688:SF16">
    <property type="entry name" value="DNA-BINDING TRANSCRIPTIONAL ACTIVATOR DEVR_DOSR"/>
    <property type="match status" value="1"/>
</dbReference>
<dbReference type="Gene3D" id="3.40.50.2300">
    <property type="match status" value="1"/>
</dbReference>
<dbReference type="GO" id="GO:0000160">
    <property type="term" value="P:phosphorelay signal transduction system"/>
    <property type="evidence" value="ECO:0007669"/>
    <property type="project" value="InterPro"/>
</dbReference>
<dbReference type="AlphaFoldDB" id="A0A841K2K4"/>
<keyword evidence="2" id="KW-0238">DNA-binding</keyword>
<comment type="caution">
    <text evidence="7">The sequence shown here is derived from an EMBL/GenBank/DDBJ whole genome shotgun (WGS) entry which is preliminary data.</text>
</comment>
<name>A0A841K2K4_9BACT</name>